<sequence>MKLRTAITMALSFLSCSVFAQSAQPVPPGGAPLQWMAVSIHQMDPAHENNASASDQANGLSEKGAPLASLISQAYNFGIMPMRDDEVEGLPGWAKSARYDVEARVAPEDVPAYKKLSDLSTADTITAFKTRTYTGQMLMEQQLLIERFHLKVHWTTGERNVYTLTEAKGGAKVKTTESDPNHGTLSFSSGKINGKAVPIVFFASILEMPADRKIVDKTGLTGSYDMDLHFSSSNLGATSNTDSNDPDLFTALQEQLGLKLQPAKMTIPILVVDHIDPPSDN</sequence>
<dbReference type="OrthoDB" id="109375at2"/>
<protein>
    <submittedName>
        <fullName evidence="2">Soil-associated protein, TIGR03435 family</fullName>
    </submittedName>
</protein>
<keyword evidence="3" id="KW-1185">Reference proteome</keyword>
<dbReference type="Pfam" id="PF12543">
    <property type="entry name" value="DUF3738"/>
    <property type="match status" value="1"/>
</dbReference>
<dbReference type="NCBIfam" id="TIGR03435">
    <property type="entry name" value="Soli_TIGR03435"/>
    <property type="match status" value="1"/>
</dbReference>
<evidence type="ECO:0000313" key="2">
    <source>
        <dbReference type="EMBL" id="SDF85336.1"/>
    </source>
</evidence>
<dbReference type="RefSeq" id="WP_083346281.1">
    <property type="nucleotide sequence ID" value="NZ_LT629690.1"/>
</dbReference>
<name>A0A1G7PGD0_9BACT</name>
<feature type="chain" id="PRO_5009242247" evidence="1">
    <location>
        <begin position="21"/>
        <end position="281"/>
    </location>
</feature>
<keyword evidence="1" id="KW-0732">Signal</keyword>
<dbReference type="InterPro" id="IPR017801">
    <property type="entry name" value="DUF3738"/>
</dbReference>
<organism evidence="2 3">
    <name type="scientific">Terriglobus roseus</name>
    <dbReference type="NCBI Taxonomy" id="392734"/>
    <lineage>
        <taxon>Bacteria</taxon>
        <taxon>Pseudomonadati</taxon>
        <taxon>Acidobacteriota</taxon>
        <taxon>Terriglobia</taxon>
        <taxon>Terriglobales</taxon>
        <taxon>Acidobacteriaceae</taxon>
        <taxon>Terriglobus</taxon>
    </lineage>
</organism>
<dbReference type="Proteomes" id="UP000182427">
    <property type="component" value="Chromosome I"/>
</dbReference>
<feature type="signal peptide" evidence="1">
    <location>
        <begin position="1"/>
        <end position="20"/>
    </location>
</feature>
<accession>A0A1G7PGD0</accession>
<evidence type="ECO:0000256" key="1">
    <source>
        <dbReference type="SAM" id="SignalP"/>
    </source>
</evidence>
<reference evidence="2 3" key="1">
    <citation type="submission" date="2016-10" db="EMBL/GenBank/DDBJ databases">
        <authorList>
            <person name="de Groot N.N."/>
        </authorList>
    </citation>
    <scope>NUCLEOTIDE SEQUENCE [LARGE SCALE GENOMIC DNA]</scope>
    <source>
        <strain evidence="2 3">GAS232</strain>
    </source>
</reference>
<gene>
    <name evidence="2" type="ORF">SAMN05444167_3499</name>
</gene>
<dbReference type="AlphaFoldDB" id="A0A1G7PGD0"/>
<proteinExistence type="predicted"/>
<dbReference type="EMBL" id="LT629690">
    <property type="protein sequence ID" value="SDF85336.1"/>
    <property type="molecule type" value="Genomic_DNA"/>
</dbReference>
<dbReference type="PROSITE" id="PS51257">
    <property type="entry name" value="PROKAR_LIPOPROTEIN"/>
    <property type="match status" value="1"/>
</dbReference>
<evidence type="ECO:0000313" key="3">
    <source>
        <dbReference type="Proteomes" id="UP000182427"/>
    </source>
</evidence>